<protein>
    <recommendedName>
        <fullName evidence="5">EXS domain-containing protein</fullName>
    </recommendedName>
</protein>
<organism evidence="6 7">
    <name type="scientific">Rubroshorea leprosula</name>
    <dbReference type="NCBI Taxonomy" id="152421"/>
    <lineage>
        <taxon>Eukaryota</taxon>
        <taxon>Viridiplantae</taxon>
        <taxon>Streptophyta</taxon>
        <taxon>Embryophyta</taxon>
        <taxon>Tracheophyta</taxon>
        <taxon>Spermatophyta</taxon>
        <taxon>Magnoliopsida</taxon>
        <taxon>eudicotyledons</taxon>
        <taxon>Gunneridae</taxon>
        <taxon>Pentapetalae</taxon>
        <taxon>rosids</taxon>
        <taxon>malvids</taxon>
        <taxon>Malvales</taxon>
        <taxon>Dipterocarpaceae</taxon>
        <taxon>Rubroshorea</taxon>
    </lineage>
</organism>
<reference evidence="6 7" key="1">
    <citation type="journal article" date="2021" name="Commun. Biol.">
        <title>The genome of Shorea leprosula (Dipterocarpaceae) highlights the ecological relevance of drought in aseasonal tropical rainforests.</title>
        <authorList>
            <person name="Ng K.K.S."/>
            <person name="Kobayashi M.J."/>
            <person name="Fawcett J.A."/>
            <person name="Hatakeyama M."/>
            <person name="Paape T."/>
            <person name="Ng C.H."/>
            <person name="Ang C.C."/>
            <person name="Tnah L.H."/>
            <person name="Lee C.T."/>
            <person name="Nishiyama T."/>
            <person name="Sese J."/>
            <person name="O'Brien M.J."/>
            <person name="Copetti D."/>
            <person name="Mohd Noor M.I."/>
            <person name="Ong R.C."/>
            <person name="Putra M."/>
            <person name="Sireger I.Z."/>
            <person name="Indrioko S."/>
            <person name="Kosugi Y."/>
            <person name="Izuno A."/>
            <person name="Isagi Y."/>
            <person name="Lee S.L."/>
            <person name="Shimizu K.K."/>
        </authorList>
    </citation>
    <scope>NUCLEOTIDE SEQUENCE [LARGE SCALE GENOMIC DNA]</scope>
    <source>
        <strain evidence="6">214</strain>
    </source>
</reference>
<dbReference type="EMBL" id="BPVZ01000037">
    <property type="protein sequence ID" value="GKV12994.1"/>
    <property type="molecule type" value="Genomic_DNA"/>
</dbReference>
<evidence type="ECO:0000259" key="5">
    <source>
        <dbReference type="Pfam" id="PF03124"/>
    </source>
</evidence>
<proteinExistence type="predicted"/>
<evidence type="ECO:0000256" key="1">
    <source>
        <dbReference type="ARBA" id="ARBA00004141"/>
    </source>
</evidence>
<evidence type="ECO:0000313" key="6">
    <source>
        <dbReference type="EMBL" id="GKV12994.1"/>
    </source>
</evidence>
<keyword evidence="4" id="KW-0472">Membrane</keyword>
<comment type="subcellular location">
    <subcellularLocation>
        <location evidence="1">Membrane</location>
        <topology evidence="1">Multi-pass membrane protein</topology>
    </subcellularLocation>
</comment>
<evidence type="ECO:0000256" key="4">
    <source>
        <dbReference type="ARBA" id="ARBA00023136"/>
    </source>
</evidence>
<dbReference type="Pfam" id="PF03124">
    <property type="entry name" value="EXS"/>
    <property type="match status" value="1"/>
</dbReference>
<evidence type="ECO:0000313" key="7">
    <source>
        <dbReference type="Proteomes" id="UP001054252"/>
    </source>
</evidence>
<accession>A0AAV5JEN3</accession>
<sequence length="79" mass="9457">MYIDHRIFLGIILSKYKPSAHLRHNYLTVFTDTVLEMLQRFQWIFLRVENEWNKITKGSPFLCILVLMKTLHQTSFSPS</sequence>
<dbReference type="InterPro" id="IPR004342">
    <property type="entry name" value="EXS_C"/>
</dbReference>
<evidence type="ECO:0000256" key="2">
    <source>
        <dbReference type="ARBA" id="ARBA00022692"/>
    </source>
</evidence>
<feature type="domain" description="EXS" evidence="5">
    <location>
        <begin position="13"/>
        <end position="52"/>
    </location>
</feature>
<comment type="caution">
    <text evidence="6">The sequence shown here is derived from an EMBL/GenBank/DDBJ whole genome shotgun (WGS) entry which is preliminary data.</text>
</comment>
<evidence type="ECO:0000256" key="3">
    <source>
        <dbReference type="ARBA" id="ARBA00022989"/>
    </source>
</evidence>
<dbReference type="Proteomes" id="UP001054252">
    <property type="component" value="Unassembled WGS sequence"/>
</dbReference>
<keyword evidence="3" id="KW-1133">Transmembrane helix</keyword>
<gene>
    <name evidence="6" type="ORF">SLEP1_g24075</name>
</gene>
<dbReference type="AlphaFoldDB" id="A0AAV5JEN3"/>
<name>A0AAV5JEN3_9ROSI</name>
<dbReference type="GO" id="GO:0016020">
    <property type="term" value="C:membrane"/>
    <property type="evidence" value="ECO:0007669"/>
    <property type="project" value="UniProtKB-SubCell"/>
</dbReference>
<keyword evidence="7" id="KW-1185">Reference proteome</keyword>
<keyword evidence="2" id="KW-0812">Transmembrane</keyword>